<dbReference type="GO" id="GO:0005576">
    <property type="term" value="C:extracellular region"/>
    <property type="evidence" value="ECO:0007669"/>
    <property type="project" value="UniProtKB-SubCell"/>
</dbReference>
<proteinExistence type="predicted"/>
<keyword evidence="6" id="KW-0119">Carbohydrate metabolism</keyword>
<keyword evidence="8" id="KW-0472">Membrane</keyword>
<comment type="caution">
    <text evidence="9">The sequence shown here is derived from an EMBL/GenBank/DDBJ whole genome shotgun (WGS) entry which is preliminary data.</text>
</comment>
<dbReference type="RefSeq" id="WP_108978024.1">
    <property type="nucleotide sequence ID" value="NZ_BFBB01000008.1"/>
</dbReference>
<keyword evidence="8" id="KW-0812">Transmembrane</keyword>
<evidence type="ECO:0008006" key="11">
    <source>
        <dbReference type="Google" id="ProtNLM"/>
    </source>
</evidence>
<feature type="transmembrane region" description="Helical" evidence="8">
    <location>
        <begin position="9"/>
        <end position="31"/>
    </location>
</feature>
<keyword evidence="2" id="KW-0964">Secreted</keyword>
<keyword evidence="3" id="KW-0858">Xylan degradation</keyword>
<sequence>MQSLPRRKIIWLICSTILFIAIGVAFSIFRWNVFNPLKKEQIEIDGILREFYYHVPNKLKDHPKLIFVLHGSAMTAGQMQLVTGHLFDQNSDLHQDSIIIYPQGYQKYWNDCRASAKTKAKLQNINELEFFQAMISFFKSKYSVSNSFLVGFSNGGHMVFRFALEAPELFSAFAVIAANLPVPENNECKESKKPVSLLLINGTADPVNPFNGGKVVVHDGIDRGIVHSTWETILYWRNLTDCKQDSEGEYPDIEVSDQSSAKIHSFLCKRSKEKIRLIEVINGGHNIPNPTFFFWPKKQVGNVNEDLNVPEIIYDYFREWK</sequence>
<comment type="subcellular location">
    <subcellularLocation>
        <location evidence="1">Secreted</location>
    </subcellularLocation>
</comment>
<evidence type="ECO:0000256" key="7">
    <source>
        <dbReference type="ARBA" id="ARBA00023326"/>
    </source>
</evidence>
<evidence type="ECO:0000313" key="10">
    <source>
        <dbReference type="Proteomes" id="UP000245133"/>
    </source>
</evidence>
<dbReference type="OrthoDB" id="9767239at2"/>
<evidence type="ECO:0000256" key="5">
    <source>
        <dbReference type="ARBA" id="ARBA00022801"/>
    </source>
</evidence>
<reference evidence="9 10" key="1">
    <citation type="submission" date="2018-02" db="EMBL/GenBank/DDBJ databases">
        <title>Novel Leptospira species isolated from soil and water in Japan.</title>
        <authorList>
            <person name="Nakao R."/>
            <person name="Masuzawa T."/>
        </authorList>
    </citation>
    <scope>NUCLEOTIDE SEQUENCE [LARGE SCALE GENOMIC DNA]</scope>
    <source>
        <strain evidence="9 10">YH101</strain>
    </source>
</reference>
<keyword evidence="10" id="KW-1185">Reference proteome</keyword>
<evidence type="ECO:0000256" key="6">
    <source>
        <dbReference type="ARBA" id="ARBA00023277"/>
    </source>
</evidence>
<evidence type="ECO:0000256" key="2">
    <source>
        <dbReference type="ARBA" id="ARBA00022525"/>
    </source>
</evidence>
<dbReference type="Gene3D" id="3.40.50.1820">
    <property type="entry name" value="alpha/beta hydrolase"/>
    <property type="match status" value="1"/>
</dbReference>
<evidence type="ECO:0000256" key="1">
    <source>
        <dbReference type="ARBA" id="ARBA00004613"/>
    </source>
</evidence>
<dbReference type="PANTHER" id="PTHR38050">
    <property type="match status" value="1"/>
</dbReference>
<organism evidence="9 10">
    <name type="scientific">Leptospira ryugenii</name>
    <dbReference type="NCBI Taxonomy" id="1917863"/>
    <lineage>
        <taxon>Bacteria</taxon>
        <taxon>Pseudomonadati</taxon>
        <taxon>Spirochaetota</taxon>
        <taxon>Spirochaetia</taxon>
        <taxon>Leptospirales</taxon>
        <taxon>Leptospiraceae</taxon>
        <taxon>Leptospira</taxon>
    </lineage>
</organism>
<evidence type="ECO:0000256" key="4">
    <source>
        <dbReference type="ARBA" id="ARBA00022729"/>
    </source>
</evidence>
<dbReference type="AlphaFoldDB" id="A0A2P2E4D5"/>
<keyword evidence="7" id="KW-0624">Polysaccharide degradation</keyword>
<dbReference type="Proteomes" id="UP000245133">
    <property type="component" value="Unassembled WGS sequence"/>
</dbReference>
<keyword evidence="4" id="KW-0732">Signal</keyword>
<evidence type="ECO:0000256" key="8">
    <source>
        <dbReference type="SAM" id="Phobius"/>
    </source>
</evidence>
<dbReference type="InterPro" id="IPR043595">
    <property type="entry name" value="FaeB/C/D"/>
</dbReference>
<accession>A0A2P2E4D5</accession>
<gene>
    <name evidence="9" type="ORF">LPTSP4_32540</name>
</gene>
<dbReference type="GO" id="GO:0045493">
    <property type="term" value="P:xylan catabolic process"/>
    <property type="evidence" value="ECO:0007669"/>
    <property type="project" value="UniProtKB-KW"/>
</dbReference>
<keyword evidence="8" id="KW-1133">Transmembrane helix</keyword>
<protein>
    <recommendedName>
        <fullName evidence="11">Polyhydroxybutyrate depolymerase</fullName>
    </recommendedName>
</protein>
<dbReference type="GO" id="GO:0030600">
    <property type="term" value="F:feruloyl esterase activity"/>
    <property type="evidence" value="ECO:0007669"/>
    <property type="project" value="InterPro"/>
</dbReference>
<dbReference type="EMBL" id="BFBB01000008">
    <property type="protein sequence ID" value="GBF51716.1"/>
    <property type="molecule type" value="Genomic_DNA"/>
</dbReference>
<evidence type="ECO:0000256" key="3">
    <source>
        <dbReference type="ARBA" id="ARBA00022651"/>
    </source>
</evidence>
<evidence type="ECO:0000313" key="9">
    <source>
        <dbReference type="EMBL" id="GBF51716.1"/>
    </source>
</evidence>
<dbReference type="SUPFAM" id="SSF53474">
    <property type="entry name" value="alpha/beta-Hydrolases"/>
    <property type="match status" value="1"/>
</dbReference>
<name>A0A2P2E4D5_9LEPT</name>
<keyword evidence="5" id="KW-0378">Hydrolase</keyword>
<dbReference type="InterPro" id="IPR029058">
    <property type="entry name" value="AB_hydrolase_fold"/>
</dbReference>
<dbReference type="PANTHER" id="PTHR38050:SF2">
    <property type="entry name" value="FERULOYL ESTERASE C-RELATED"/>
    <property type="match status" value="1"/>
</dbReference>